<keyword evidence="2" id="KW-1185">Reference proteome</keyword>
<gene>
    <name evidence="1" type="ORF">RCOM_0640890</name>
</gene>
<accession>B9S7E8</accession>
<evidence type="ECO:0000313" key="2">
    <source>
        <dbReference type="Proteomes" id="UP000008311"/>
    </source>
</evidence>
<evidence type="ECO:0000313" key="1">
    <source>
        <dbReference type="EMBL" id="EEF40441.1"/>
    </source>
</evidence>
<proteinExistence type="predicted"/>
<reference evidence="2" key="1">
    <citation type="journal article" date="2010" name="Nat. Biotechnol.">
        <title>Draft genome sequence of the oilseed species Ricinus communis.</title>
        <authorList>
            <person name="Chan A.P."/>
            <person name="Crabtree J."/>
            <person name="Zhao Q."/>
            <person name="Lorenzi H."/>
            <person name="Orvis J."/>
            <person name="Puiu D."/>
            <person name="Melake-Berhan A."/>
            <person name="Jones K.M."/>
            <person name="Redman J."/>
            <person name="Chen G."/>
            <person name="Cahoon E.B."/>
            <person name="Gedil M."/>
            <person name="Stanke M."/>
            <person name="Haas B.J."/>
            <person name="Wortman J.R."/>
            <person name="Fraser-Liggett C.M."/>
            <person name="Ravel J."/>
            <person name="Rabinowicz P.D."/>
        </authorList>
    </citation>
    <scope>NUCLEOTIDE SEQUENCE [LARGE SCALE GENOMIC DNA]</scope>
    <source>
        <strain evidence="2">cv. Hale</strain>
    </source>
</reference>
<protein>
    <submittedName>
        <fullName evidence="1">Uncharacterized protein</fullName>
    </submittedName>
</protein>
<organism evidence="1 2">
    <name type="scientific">Ricinus communis</name>
    <name type="common">Castor bean</name>
    <dbReference type="NCBI Taxonomy" id="3988"/>
    <lineage>
        <taxon>Eukaryota</taxon>
        <taxon>Viridiplantae</taxon>
        <taxon>Streptophyta</taxon>
        <taxon>Embryophyta</taxon>
        <taxon>Tracheophyta</taxon>
        <taxon>Spermatophyta</taxon>
        <taxon>Magnoliopsida</taxon>
        <taxon>eudicotyledons</taxon>
        <taxon>Gunneridae</taxon>
        <taxon>Pentapetalae</taxon>
        <taxon>rosids</taxon>
        <taxon>fabids</taxon>
        <taxon>Malpighiales</taxon>
        <taxon>Euphorbiaceae</taxon>
        <taxon>Acalyphoideae</taxon>
        <taxon>Acalypheae</taxon>
        <taxon>Ricinus</taxon>
    </lineage>
</organism>
<dbReference type="AlphaFoldDB" id="B9S7E8"/>
<dbReference type="Proteomes" id="UP000008311">
    <property type="component" value="Unassembled WGS sequence"/>
</dbReference>
<dbReference type="InParanoid" id="B9S7E8"/>
<name>B9S7E8_RICCO</name>
<dbReference type="EMBL" id="EQ973885">
    <property type="protein sequence ID" value="EEF40441.1"/>
    <property type="molecule type" value="Genomic_DNA"/>
</dbReference>
<sequence>MPYGFQTELERFLLCAWQAWNSHNGLMYAIQQSFSLAAKCGLFSILVESDSQRATTFINHWMNLELLFSFAFAPQTNNMVAHSIARFTTSVGSKLVWLEDEVLLGLHDLLVHDL</sequence>